<dbReference type="PANTHER" id="PTHR35567">
    <property type="entry name" value="MALATE DEHYDROGENASE (AFU_ORTHOLOGUE AFUA_2G13800)"/>
    <property type="match status" value="1"/>
</dbReference>
<comment type="caution">
    <text evidence="2">The sequence shown here is derived from an EMBL/GenBank/DDBJ whole genome shotgun (WGS) entry which is preliminary data.</text>
</comment>
<feature type="chain" id="PRO_5007297035" evidence="1">
    <location>
        <begin position="20"/>
        <end position="253"/>
    </location>
</feature>
<dbReference type="Proteomes" id="UP000073492">
    <property type="component" value="Unassembled WGS sequence"/>
</dbReference>
<proteinExistence type="predicted"/>
<name>A0A139HZH4_9PEZI</name>
<evidence type="ECO:0000256" key="1">
    <source>
        <dbReference type="SAM" id="SignalP"/>
    </source>
</evidence>
<organism evidence="2 3">
    <name type="scientific">Pseudocercospora musae</name>
    <dbReference type="NCBI Taxonomy" id="113226"/>
    <lineage>
        <taxon>Eukaryota</taxon>
        <taxon>Fungi</taxon>
        <taxon>Dikarya</taxon>
        <taxon>Ascomycota</taxon>
        <taxon>Pezizomycotina</taxon>
        <taxon>Dothideomycetes</taxon>
        <taxon>Dothideomycetidae</taxon>
        <taxon>Mycosphaerellales</taxon>
        <taxon>Mycosphaerellaceae</taxon>
        <taxon>Pseudocercospora</taxon>
    </lineage>
</organism>
<evidence type="ECO:0000313" key="2">
    <source>
        <dbReference type="EMBL" id="KXT07838.1"/>
    </source>
</evidence>
<protein>
    <submittedName>
        <fullName evidence="2">Uncharacterized protein</fullName>
    </submittedName>
</protein>
<dbReference type="EMBL" id="LFZO01000522">
    <property type="protein sequence ID" value="KXT07838.1"/>
    <property type="molecule type" value="Genomic_DNA"/>
</dbReference>
<sequence length="253" mass="27495">MVFFYSLLALASISAISNAYSIPSSSNWPREEKATLPLNKIANDGEKPIPTPTGSPKYILLGLGYQNYTCDSSKTWVQTTPSAGAVADLYDITHTQTDDSFSSSSSSSIKSFERCCLEFTRCAAHQISAQAGHHFFDQVNATQTPNFDVTKFGDFLSGKKIASADAPEDAYRGSNGLGAVDWLYVVDNGSGRTHGVKAVYRVQTAAGVAPEICDEEGFQLHVPYAAEYWFYESTQESVAIYLVAAIFMPITTD</sequence>
<evidence type="ECO:0000313" key="3">
    <source>
        <dbReference type="Proteomes" id="UP000073492"/>
    </source>
</evidence>
<reference evidence="2 3" key="1">
    <citation type="submission" date="2015-07" db="EMBL/GenBank/DDBJ databases">
        <title>Comparative genomics of the Sigatoka disease complex on banana suggests a link between parallel evolutionary changes in Pseudocercospora fijiensis and Pseudocercospora eumusae and increased virulence on the banana host.</title>
        <authorList>
            <person name="Chang T.-C."/>
            <person name="Salvucci A."/>
            <person name="Crous P.W."/>
            <person name="Stergiopoulos I."/>
        </authorList>
    </citation>
    <scope>NUCLEOTIDE SEQUENCE [LARGE SCALE GENOMIC DNA]</scope>
    <source>
        <strain evidence="2 3">CBS 116634</strain>
    </source>
</reference>
<keyword evidence="3" id="KW-1185">Reference proteome</keyword>
<gene>
    <name evidence="2" type="ORF">AC579_1890</name>
</gene>
<dbReference type="OrthoDB" id="1859733at2759"/>
<dbReference type="PANTHER" id="PTHR35567:SF3">
    <property type="entry name" value="MALATE DEHYDROGENASE"/>
    <property type="match status" value="1"/>
</dbReference>
<accession>A0A139HZH4</accession>
<feature type="signal peptide" evidence="1">
    <location>
        <begin position="1"/>
        <end position="19"/>
    </location>
</feature>
<dbReference type="AlphaFoldDB" id="A0A139HZH4"/>
<keyword evidence="1" id="KW-0732">Signal</keyword>
<dbReference type="InterPro" id="IPR021851">
    <property type="entry name" value="DUF3455"/>
</dbReference>
<dbReference type="Pfam" id="PF11937">
    <property type="entry name" value="DUF3455"/>
    <property type="match status" value="1"/>
</dbReference>